<dbReference type="InterPro" id="IPR041679">
    <property type="entry name" value="DNA2/NAM7-like_C"/>
</dbReference>
<dbReference type="PANTHER" id="PTHR10887">
    <property type="entry name" value="DNA2/NAM7 HELICASE FAMILY"/>
    <property type="match status" value="1"/>
</dbReference>
<dbReference type="Pfam" id="PF13086">
    <property type="entry name" value="AAA_11"/>
    <property type="match status" value="1"/>
</dbReference>
<sequence length="1392" mass="156289">MSNYPPNRGRGRGRGGATENGAGNFLNGRGRGRGRGYVQGDFGRGRGRGCGGDRGGHGGRGGRGGRGGLSAEDRNQIMIARREETLQVATTEGTDDVICAASAPNEQFQKLALSVLYRDEFEFHDCWSVRRFINSCLVNLSNHHSIDVSQLIPALAAPSGITRLSGLMLMPMITDGGNGGYTNTDKLSFQYDVLPLVGVLTREKICMATLSTESNAIYNAVYNNRIWFFELGIIPCFSRLIANGSIEDKYVSADEMSRENSYACTIKSLQRALLAVVRLVFQLVKRIREARLEMAPIVEALVRHAKDSRNLATSSPTEHYLSDIVYRELGRLERMTSDVNETSVSSLQIKERARPPPKKTIFYNYDPPGELSVNGIRHGNDKVDFSEISILPRIDEITCQRTPFLPANGIPEAPHYLEPGWRRQLDIHFRLYREDLIDSLRKGILGFMELLDKTAPFLEKNLLKPKELRKSLPKGLFMKLYKVTEILQVDVHRNEGTGILISFEQPAQIKNSTPKERKEFWERNKNRLASGGLVSLIRRANLANRQHNGEPTMEEKFEMHLAIVMGKDNELLAKNDKVAKIRITSSDSGLFSLLFESDTNHNPWYLVESSGGFYEAFKPILMALQKAEPATLPFGRYLAPTKQEIQMNAMEPGHIAPPIYATAPGFRFDLSVLLKGKKAKLDVRDAGSIKDAVSVLQTHSTLDSTQAEALVETLCREVALISGPPGTGKTKIGVDLMQVLLHNRDKMRCGPIVCICYTNHALDQFLEHLLDIGEKNIVRIGARSKSERLDPYTLQNRKQLNPHNVRKTVAMASEAIEIAQEKILRLGQDIKGELPWKRIRDHISLYRPELLSELQNGPPKEKVPPRDKKATPWKVMSEGELYHEWISCTDIKERVDANQNIGVRLKALGFGVLDMDKPLAQYTIPKTNRVVGHLRNDIWEMSEKERGRLLRAWKPEIYRSMQRKLNQHIQEVNRAIAAKRAAYDDASRQVLQNSSVIGMTTNGAAKMNELISSISPKIIICEEAGEVLESHILSALSPSTQHLILIGDHLQLRPQIENYELSMDSKSGKLYKLDQSLFERLVTAEENPLPMSKLTIQRRMRPEISSLIRTALYPHLADGDKVREYPPVTGMRDSLYFMDHDHPEDGKDQDGSSYSNKFEVQMIEALAFYLIKNGYDKEGDIAVLTPYLGQLSKLRDGLGKSFAIMLDERDQDLLDKKDEQELKLDEGSLSANGGVKTDVNVKKVSLQRHLTLRTIDNYQGEEAKIVIISLVRNRTDGLASSIGFLRSPNRTNVLLSRAQHGMFLLGNASLMESKKEFGIWPTVINELRENDRIGEGFRLRCKNHPDIENVVVQPSSLKQCAPNGGCIRPCGYNMECGHVCPLQCKTLDGFVL</sequence>
<dbReference type="SUPFAM" id="SSF52540">
    <property type="entry name" value="P-loop containing nucleoside triphosphate hydrolases"/>
    <property type="match status" value="1"/>
</dbReference>
<dbReference type="GO" id="GO:0031048">
    <property type="term" value="P:regulatory ncRNA-mediated heterochromatin formation"/>
    <property type="evidence" value="ECO:0007669"/>
    <property type="project" value="TreeGrafter"/>
</dbReference>
<dbReference type="CDD" id="cd17936">
    <property type="entry name" value="EEXXEc_NFX1"/>
    <property type="match status" value="1"/>
</dbReference>
<dbReference type="GO" id="GO:0004386">
    <property type="term" value="F:helicase activity"/>
    <property type="evidence" value="ECO:0007669"/>
    <property type="project" value="InterPro"/>
</dbReference>
<evidence type="ECO:0000313" key="6">
    <source>
        <dbReference type="Proteomes" id="UP000780801"/>
    </source>
</evidence>
<protein>
    <recommendedName>
        <fullName evidence="7">AAA domain-containing protein</fullName>
    </recommendedName>
</protein>
<dbReference type="Proteomes" id="UP000780801">
    <property type="component" value="Unassembled WGS sequence"/>
</dbReference>
<organism evidence="5 6">
    <name type="scientific">Lunasporangiospora selenospora</name>
    <dbReference type="NCBI Taxonomy" id="979761"/>
    <lineage>
        <taxon>Eukaryota</taxon>
        <taxon>Fungi</taxon>
        <taxon>Fungi incertae sedis</taxon>
        <taxon>Mucoromycota</taxon>
        <taxon>Mortierellomycotina</taxon>
        <taxon>Mortierellomycetes</taxon>
        <taxon>Mortierellales</taxon>
        <taxon>Mortierellaceae</taxon>
        <taxon>Lunasporangiospora</taxon>
    </lineage>
</organism>
<evidence type="ECO:0000256" key="2">
    <source>
        <dbReference type="SAM" id="MobiDB-lite"/>
    </source>
</evidence>
<dbReference type="InterPro" id="IPR041677">
    <property type="entry name" value="DNA2/NAM7_AAA_11"/>
</dbReference>
<keyword evidence="1" id="KW-0175">Coiled coil</keyword>
<dbReference type="InterPro" id="IPR027417">
    <property type="entry name" value="P-loop_NTPase"/>
</dbReference>
<gene>
    <name evidence="5" type="ORF">BGW38_005440</name>
</gene>
<dbReference type="InterPro" id="IPR045055">
    <property type="entry name" value="DNA2/NAM7-like"/>
</dbReference>
<dbReference type="EMBL" id="JAABOA010000345">
    <property type="protein sequence ID" value="KAF9584716.1"/>
    <property type="molecule type" value="Genomic_DNA"/>
</dbReference>
<keyword evidence="6" id="KW-1185">Reference proteome</keyword>
<evidence type="ECO:0000313" key="5">
    <source>
        <dbReference type="EMBL" id="KAF9584716.1"/>
    </source>
</evidence>
<dbReference type="FunFam" id="3.40.50.300:FF:001660">
    <property type="entry name" value="NF-X1 finger and helicase protein, putative"/>
    <property type="match status" value="1"/>
</dbReference>
<comment type="caution">
    <text evidence="5">The sequence shown here is derived from an EMBL/GenBank/DDBJ whole genome shotgun (WGS) entry which is preliminary data.</text>
</comment>
<feature type="domain" description="DNA2/NAM7 helicase-like C-terminal" evidence="4">
    <location>
        <begin position="1073"/>
        <end position="1308"/>
    </location>
</feature>
<dbReference type="GO" id="GO:0031380">
    <property type="term" value="C:nuclear RNA-directed RNA polymerase complex"/>
    <property type="evidence" value="ECO:0007669"/>
    <property type="project" value="TreeGrafter"/>
</dbReference>
<accession>A0A9P6G0R3</accession>
<feature type="domain" description="DNA2/NAM7 helicase helicase" evidence="3">
    <location>
        <begin position="702"/>
        <end position="1055"/>
    </location>
</feature>
<dbReference type="CDD" id="cd18808">
    <property type="entry name" value="SF1_C_Upf1"/>
    <property type="match status" value="1"/>
</dbReference>
<proteinExistence type="predicted"/>
<evidence type="ECO:0008006" key="7">
    <source>
        <dbReference type="Google" id="ProtNLM"/>
    </source>
</evidence>
<dbReference type="InterPro" id="IPR047187">
    <property type="entry name" value="SF1_C_Upf1"/>
</dbReference>
<feature type="compositionally biased region" description="Gly residues" evidence="2">
    <location>
        <begin position="48"/>
        <end position="68"/>
    </location>
</feature>
<name>A0A9P6G0R3_9FUNG</name>
<feature type="coiled-coil region" evidence="1">
    <location>
        <begin position="958"/>
        <end position="989"/>
    </location>
</feature>
<evidence type="ECO:0000256" key="1">
    <source>
        <dbReference type="SAM" id="Coils"/>
    </source>
</evidence>
<dbReference type="Gene3D" id="3.40.50.300">
    <property type="entry name" value="P-loop containing nucleotide triphosphate hydrolases"/>
    <property type="match status" value="3"/>
</dbReference>
<evidence type="ECO:0000259" key="3">
    <source>
        <dbReference type="Pfam" id="PF13086"/>
    </source>
</evidence>
<dbReference type="Pfam" id="PF13087">
    <property type="entry name" value="AAA_12"/>
    <property type="match status" value="1"/>
</dbReference>
<reference evidence="5" key="1">
    <citation type="journal article" date="2020" name="Fungal Divers.">
        <title>Resolving the Mortierellaceae phylogeny through synthesis of multi-gene phylogenetics and phylogenomics.</title>
        <authorList>
            <person name="Vandepol N."/>
            <person name="Liber J."/>
            <person name="Desiro A."/>
            <person name="Na H."/>
            <person name="Kennedy M."/>
            <person name="Barry K."/>
            <person name="Grigoriev I.V."/>
            <person name="Miller A.N."/>
            <person name="O'Donnell K."/>
            <person name="Stajich J.E."/>
            <person name="Bonito G."/>
        </authorList>
    </citation>
    <scope>NUCLEOTIDE SEQUENCE</scope>
    <source>
        <strain evidence="5">KOD1015</strain>
    </source>
</reference>
<dbReference type="PANTHER" id="PTHR10887:SF445">
    <property type="entry name" value="NFX1-TYPE ZINC FINGER-CONTAINING PROTEIN 1"/>
    <property type="match status" value="1"/>
</dbReference>
<evidence type="ECO:0000259" key="4">
    <source>
        <dbReference type="Pfam" id="PF13087"/>
    </source>
</evidence>
<feature type="region of interest" description="Disordered" evidence="2">
    <location>
        <begin position="1"/>
        <end position="71"/>
    </location>
</feature>
<dbReference type="OrthoDB" id="2423195at2759"/>